<feature type="compositionally biased region" description="Low complexity" evidence="1">
    <location>
        <begin position="213"/>
        <end position="223"/>
    </location>
</feature>
<evidence type="ECO:0000256" key="1">
    <source>
        <dbReference type="SAM" id="MobiDB-lite"/>
    </source>
</evidence>
<dbReference type="Proteomes" id="UP000823775">
    <property type="component" value="Unassembled WGS sequence"/>
</dbReference>
<comment type="caution">
    <text evidence="2">The sequence shown here is derived from an EMBL/GenBank/DDBJ whole genome shotgun (WGS) entry which is preliminary data.</text>
</comment>
<protein>
    <submittedName>
        <fullName evidence="2">Uncharacterized protein</fullName>
    </submittedName>
</protein>
<reference evidence="2 3" key="1">
    <citation type="journal article" date="2021" name="BMC Genomics">
        <title>Datura genome reveals duplications of psychoactive alkaloid biosynthetic genes and high mutation rate following tissue culture.</title>
        <authorList>
            <person name="Rajewski A."/>
            <person name="Carter-House D."/>
            <person name="Stajich J."/>
            <person name="Litt A."/>
        </authorList>
    </citation>
    <scope>NUCLEOTIDE SEQUENCE [LARGE SCALE GENOMIC DNA]</scope>
    <source>
        <strain evidence="2">AR-01</strain>
    </source>
</reference>
<evidence type="ECO:0000313" key="3">
    <source>
        <dbReference type="Proteomes" id="UP000823775"/>
    </source>
</evidence>
<name>A0ABS8WI89_DATST</name>
<keyword evidence="3" id="KW-1185">Reference proteome</keyword>
<dbReference type="EMBL" id="JACEIK010007663">
    <property type="protein sequence ID" value="MCE3050526.1"/>
    <property type="molecule type" value="Genomic_DNA"/>
</dbReference>
<evidence type="ECO:0000313" key="2">
    <source>
        <dbReference type="EMBL" id="MCE3050526.1"/>
    </source>
</evidence>
<accession>A0ABS8WI89</accession>
<gene>
    <name evidence="2" type="ORF">HAX54_047442</name>
</gene>
<sequence length="339" mass="37104">MKAGSTRCNDKATAVLSGSGSCTDQDYEREEESSGNVSISKATFINRDENDLLEEEHTVFDAVLPEFAVSSSGSSLFVENNSSFPVEGDQTQNKEVQVKMEVYSSHLEGSVHTRNEERFDSTTAQQLESSIGVEDLKNTNEMKAESAHCIGKESAVLSGSCSFTDQEYGRKKESFVSTSQATSIDRDENDLLKEDHMLFDSVLPEYTVSSSKSSLSFENNSSFPVGEDQAQSNEDKKLLCPSTTLMPGEVVRAVGHHDNNVLQAVTKHGSGTKFQNADKPKRRLLPVSSILLKDIGSLNFKDENEKPKGVKAEKKGASVENRTQGSISLLRLLKDNLAI</sequence>
<feature type="region of interest" description="Disordered" evidence="1">
    <location>
        <begin position="1"/>
        <end position="37"/>
    </location>
</feature>
<dbReference type="PROSITE" id="PS51257">
    <property type="entry name" value="PROKAR_LIPOPROTEIN"/>
    <property type="match status" value="1"/>
</dbReference>
<feature type="region of interest" description="Disordered" evidence="1">
    <location>
        <begin position="213"/>
        <end position="234"/>
    </location>
</feature>
<proteinExistence type="predicted"/>
<organism evidence="2 3">
    <name type="scientific">Datura stramonium</name>
    <name type="common">Jimsonweed</name>
    <name type="synonym">Common thornapple</name>
    <dbReference type="NCBI Taxonomy" id="4076"/>
    <lineage>
        <taxon>Eukaryota</taxon>
        <taxon>Viridiplantae</taxon>
        <taxon>Streptophyta</taxon>
        <taxon>Embryophyta</taxon>
        <taxon>Tracheophyta</taxon>
        <taxon>Spermatophyta</taxon>
        <taxon>Magnoliopsida</taxon>
        <taxon>eudicotyledons</taxon>
        <taxon>Gunneridae</taxon>
        <taxon>Pentapetalae</taxon>
        <taxon>asterids</taxon>
        <taxon>lamiids</taxon>
        <taxon>Solanales</taxon>
        <taxon>Solanaceae</taxon>
        <taxon>Solanoideae</taxon>
        <taxon>Datureae</taxon>
        <taxon>Datura</taxon>
    </lineage>
</organism>